<keyword evidence="3" id="KW-1185">Reference proteome</keyword>
<sequence length="70" mass="7546">MTTVEDITARTGTAPEVDSVSAARRPAAERVAPQTIDTEETLSEYIPYTNDWCTDHRPGLTASAPDVLPS</sequence>
<feature type="region of interest" description="Disordered" evidence="1">
    <location>
        <begin position="1"/>
        <end position="32"/>
    </location>
</feature>
<protein>
    <submittedName>
        <fullName evidence="2">Uncharacterized protein</fullName>
    </submittedName>
</protein>
<comment type="caution">
    <text evidence="2">The sequence shown here is derived from an EMBL/GenBank/DDBJ whole genome shotgun (WGS) entry which is preliminary data.</text>
</comment>
<gene>
    <name evidence="2" type="ORF">RM812_33370</name>
</gene>
<feature type="compositionally biased region" description="Low complexity" evidence="1">
    <location>
        <begin position="19"/>
        <end position="32"/>
    </location>
</feature>
<evidence type="ECO:0000313" key="2">
    <source>
        <dbReference type="EMBL" id="MDT0615055.1"/>
    </source>
</evidence>
<evidence type="ECO:0000256" key="1">
    <source>
        <dbReference type="SAM" id="MobiDB-lite"/>
    </source>
</evidence>
<reference evidence="2" key="1">
    <citation type="submission" date="2024-05" db="EMBL/GenBank/DDBJ databases">
        <title>30 novel species of actinomycetes from the DSMZ collection.</title>
        <authorList>
            <person name="Nouioui I."/>
        </authorList>
    </citation>
    <scope>NUCLEOTIDE SEQUENCE</scope>
    <source>
        <strain evidence="2">DSM 40712</strain>
    </source>
</reference>
<organism evidence="2 3">
    <name type="scientific">Streptomyces lancefieldiae</name>
    <dbReference type="NCBI Taxonomy" id="3075520"/>
    <lineage>
        <taxon>Bacteria</taxon>
        <taxon>Bacillati</taxon>
        <taxon>Actinomycetota</taxon>
        <taxon>Actinomycetes</taxon>
        <taxon>Kitasatosporales</taxon>
        <taxon>Streptomycetaceae</taxon>
        <taxon>Streptomyces</taxon>
    </lineage>
</organism>
<accession>A0ABU3AY04</accession>
<proteinExistence type="predicted"/>
<dbReference type="EMBL" id="JAVRFH010000051">
    <property type="protein sequence ID" value="MDT0615055.1"/>
    <property type="molecule type" value="Genomic_DNA"/>
</dbReference>
<dbReference type="Proteomes" id="UP001180724">
    <property type="component" value="Unassembled WGS sequence"/>
</dbReference>
<name>A0ABU3AY04_9ACTN</name>
<evidence type="ECO:0000313" key="3">
    <source>
        <dbReference type="Proteomes" id="UP001180724"/>
    </source>
</evidence>